<feature type="compositionally biased region" description="Polar residues" evidence="1">
    <location>
        <begin position="101"/>
        <end position="113"/>
    </location>
</feature>
<feature type="region of interest" description="Disordered" evidence="1">
    <location>
        <begin position="181"/>
        <end position="230"/>
    </location>
</feature>
<keyword evidence="3" id="KW-1185">Reference proteome</keyword>
<feature type="region of interest" description="Disordered" evidence="1">
    <location>
        <begin position="360"/>
        <end position="385"/>
    </location>
</feature>
<dbReference type="Proteomes" id="UP000193642">
    <property type="component" value="Unassembled WGS sequence"/>
</dbReference>
<feature type="compositionally biased region" description="Basic and acidic residues" evidence="1">
    <location>
        <begin position="118"/>
        <end position="134"/>
    </location>
</feature>
<evidence type="ECO:0000313" key="2">
    <source>
        <dbReference type="EMBL" id="ORY53640.1"/>
    </source>
</evidence>
<feature type="region of interest" description="Disordered" evidence="1">
    <location>
        <begin position="1"/>
        <end position="22"/>
    </location>
</feature>
<dbReference type="OrthoDB" id="5600312at2759"/>
<gene>
    <name evidence="2" type="ORF">BCR33DRAFT_5145</name>
</gene>
<comment type="caution">
    <text evidence="2">The sequence shown here is derived from an EMBL/GenBank/DDBJ whole genome shotgun (WGS) entry which is preliminary data.</text>
</comment>
<organism evidence="2 3">
    <name type="scientific">Rhizoclosmatium globosum</name>
    <dbReference type="NCBI Taxonomy" id="329046"/>
    <lineage>
        <taxon>Eukaryota</taxon>
        <taxon>Fungi</taxon>
        <taxon>Fungi incertae sedis</taxon>
        <taxon>Chytridiomycota</taxon>
        <taxon>Chytridiomycota incertae sedis</taxon>
        <taxon>Chytridiomycetes</taxon>
        <taxon>Chytridiales</taxon>
        <taxon>Chytriomycetaceae</taxon>
        <taxon>Rhizoclosmatium</taxon>
    </lineage>
</organism>
<dbReference type="AlphaFoldDB" id="A0A1Y2D310"/>
<evidence type="ECO:0000313" key="3">
    <source>
        <dbReference type="Proteomes" id="UP000193642"/>
    </source>
</evidence>
<feature type="region of interest" description="Disordered" evidence="1">
    <location>
        <begin position="82"/>
        <end position="134"/>
    </location>
</feature>
<feature type="compositionally biased region" description="Polar residues" evidence="1">
    <location>
        <begin position="189"/>
        <end position="198"/>
    </location>
</feature>
<reference evidence="2 3" key="1">
    <citation type="submission" date="2016-07" db="EMBL/GenBank/DDBJ databases">
        <title>Pervasive Adenine N6-methylation of Active Genes in Fungi.</title>
        <authorList>
            <consortium name="DOE Joint Genome Institute"/>
            <person name="Mondo S.J."/>
            <person name="Dannebaum R.O."/>
            <person name="Kuo R.C."/>
            <person name="Labutti K."/>
            <person name="Haridas S."/>
            <person name="Kuo A."/>
            <person name="Salamov A."/>
            <person name="Ahrendt S.R."/>
            <person name="Lipzen A."/>
            <person name="Sullivan W."/>
            <person name="Andreopoulos W.B."/>
            <person name="Clum A."/>
            <person name="Lindquist E."/>
            <person name="Daum C."/>
            <person name="Ramamoorthy G.K."/>
            <person name="Gryganskyi A."/>
            <person name="Culley D."/>
            <person name="Magnuson J.K."/>
            <person name="James T.Y."/>
            <person name="O'Malley M.A."/>
            <person name="Stajich J.E."/>
            <person name="Spatafora J.W."/>
            <person name="Visel A."/>
            <person name="Grigoriev I.V."/>
        </authorList>
    </citation>
    <scope>NUCLEOTIDE SEQUENCE [LARGE SCALE GENOMIC DNA]</scope>
    <source>
        <strain evidence="2 3">JEL800</strain>
    </source>
</reference>
<sequence length="549" mass="60901">MPNTIAKENRTPGTTVSIQDEDQVSIKQRLENFKRQKEAQRLREKQARAKEAAFVVTAPKKAVIDFVPSIIRSEPLVEVQVPPTTPANLSTTQKPNKKSWVPSTNLSKPSTFHTPAAKHTETHQPHSSLEETHEEWDLKTEMYKVFDEAKIRATTIHEKQFLSRAMVMFERMMNEVTKSPNAHHVPHHIQSTTSTPASESMRVTPGMTPKTPYIDQTIPTDTGSSTPMTPTFIRPPTPAFLEYRDPTDTVEDVDLDAAMETPVFENEENDDEVVFTGSTVAGKVLGDKEEVEASMEVTPPRSKYLDHVLMKCDEGEKEDMDAICGAFVVEKPGVEADVDHMEMNVENNHVEENVNVEESGFDEEGAVQPAKASKQGTPHPHKLHRTPDDLAMLMSRVSISEESGTPVKSERKIRDGREVRVGFSSVKGEVKIGPSGSTDGSVVVLTPRRANKREKEELGVDSVVTNARRSLRFMPVDLTNSPLSVAPAAESASVEVKKEYLTPRRMATHGPLAAYGPDAGERVKKLLEEHGNAFVPNKVFIVEKYTVSP</sequence>
<accession>A0A1Y2D310</accession>
<feature type="compositionally biased region" description="Polar residues" evidence="1">
    <location>
        <begin position="217"/>
        <end position="229"/>
    </location>
</feature>
<evidence type="ECO:0000256" key="1">
    <source>
        <dbReference type="SAM" id="MobiDB-lite"/>
    </source>
</evidence>
<name>A0A1Y2D310_9FUNG</name>
<dbReference type="EMBL" id="MCGO01000001">
    <property type="protein sequence ID" value="ORY53640.1"/>
    <property type="molecule type" value="Genomic_DNA"/>
</dbReference>
<proteinExistence type="predicted"/>
<protein>
    <submittedName>
        <fullName evidence="2">Uncharacterized protein</fullName>
    </submittedName>
</protein>